<dbReference type="PROSITE" id="PS01124">
    <property type="entry name" value="HTH_ARAC_FAMILY_2"/>
    <property type="match status" value="1"/>
</dbReference>
<comment type="caution">
    <text evidence="5">The sequence shown here is derived from an EMBL/GenBank/DDBJ whole genome shotgun (WGS) entry which is preliminary data.</text>
</comment>
<dbReference type="InterPro" id="IPR009057">
    <property type="entry name" value="Homeodomain-like_sf"/>
</dbReference>
<dbReference type="InterPro" id="IPR014710">
    <property type="entry name" value="RmlC-like_jellyroll"/>
</dbReference>
<dbReference type="EMBL" id="FOCC01000001">
    <property type="protein sequence ID" value="SEM32031.1"/>
    <property type="molecule type" value="Genomic_DNA"/>
</dbReference>
<dbReference type="InterPro" id="IPR018062">
    <property type="entry name" value="HTH_AraC-typ_CS"/>
</dbReference>
<dbReference type="InterPro" id="IPR018060">
    <property type="entry name" value="HTH_AraC"/>
</dbReference>
<evidence type="ECO:0000313" key="6">
    <source>
        <dbReference type="Proteomes" id="UP000182089"/>
    </source>
</evidence>
<dbReference type="SMART" id="SM00342">
    <property type="entry name" value="HTH_ARAC"/>
    <property type="match status" value="1"/>
</dbReference>
<keyword evidence="1" id="KW-0805">Transcription regulation</keyword>
<dbReference type="PANTHER" id="PTHR43280">
    <property type="entry name" value="ARAC-FAMILY TRANSCRIPTIONAL REGULATOR"/>
    <property type="match status" value="1"/>
</dbReference>
<evidence type="ECO:0000256" key="1">
    <source>
        <dbReference type="ARBA" id="ARBA00023015"/>
    </source>
</evidence>
<dbReference type="Proteomes" id="UP000182089">
    <property type="component" value="Unassembled WGS sequence"/>
</dbReference>
<dbReference type="Pfam" id="PF12833">
    <property type="entry name" value="HTH_18"/>
    <property type="match status" value="1"/>
</dbReference>
<organism evidence="5 6">
    <name type="scientific">Ligilactobacillus ruminis</name>
    <dbReference type="NCBI Taxonomy" id="1623"/>
    <lineage>
        <taxon>Bacteria</taxon>
        <taxon>Bacillati</taxon>
        <taxon>Bacillota</taxon>
        <taxon>Bacilli</taxon>
        <taxon>Lactobacillales</taxon>
        <taxon>Lactobacillaceae</taxon>
        <taxon>Ligilactobacillus</taxon>
    </lineage>
</organism>
<dbReference type="SUPFAM" id="SSF46689">
    <property type="entry name" value="Homeodomain-like"/>
    <property type="match status" value="1"/>
</dbReference>
<dbReference type="PANTHER" id="PTHR43280:SF2">
    <property type="entry name" value="HTH-TYPE TRANSCRIPTIONAL REGULATOR EXSA"/>
    <property type="match status" value="1"/>
</dbReference>
<dbReference type="SUPFAM" id="SSF51215">
    <property type="entry name" value="Regulatory protein AraC"/>
    <property type="match status" value="1"/>
</dbReference>
<sequence length="285" mass="32402">MDTTHEIVLPTDPLPVWLYVHHNNPVAFIAPHWHQGIEVSFTLDGSIDDFTISGEHFKTVPRQLLIVNTREIHSIKTLATNQASLALSLIFPYSYIKGLYPKISTVFLDLNHPETFSPQQKEAYAALQGMMLQITLLTQVDSDFRLLKLMTLITQSLEMILRYFAVPKATKENSPQKVYAIGRLQDVIKFISDNYQRSLTLDEIAQHVNVSKEYLARFFKKYMEITVGQYLNNVRAQHAHSDLLKGKNLTQTALDNGFSGIRALNRAVANLYGKTASALIKERKK</sequence>
<evidence type="ECO:0000256" key="3">
    <source>
        <dbReference type="ARBA" id="ARBA00023163"/>
    </source>
</evidence>
<keyword evidence="3" id="KW-0804">Transcription</keyword>
<keyword evidence="2" id="KW-0238">DNA-binding</keyword>
<dbReference type="PROSITE" id="PS00041">
    <property type="entry name" value="HTH_ARAC_FAMILY_1"/>
    <property type="match status" value="1"/>
</dbReference>
<proteinExistence type="predicted"/>
<name>A0ABY1A8Y9_9LACO</name>
<feature type="domain" description="HTH araC/xylS-type" evidence="4">
    <location>
        <begin position="185"/>
        <end position="282"/>
    </location>
</feature>
<dbReference type="InterPro" id="IPR037923">
    <property type="entry name" value="HTH-like"/>
</dbReference>
<evidence type="ECO:0000256" key="2">
    <source>
        <dbReference type="ARBA" id="ARBA00023125"/>
    </source>
</evidence>
<dbReference type="Gene3D" id="1.10.10.60">
    <property type="entry name" value="Homeodomain-like"/>
    <property type="match status" value="1"/>
</dbReference>
<gene>
    <name evidence="5" type="ORF">SAMN05216431_10178</name>
</gene>
<evidence type="ECO:0000259" key="4">
    <source>
        <dbReference type="PROSITE" id="PS01124"/>
    </source>
</evidence>
<protein>
    <submittedName>
        <fullName evidence="5">Transcriptional regulator, AraC family</fullName>
    </submittedName>
</protein>
<evidence type="ECO:0000313" key="5">
    <source>
        <dbReference type="EMBL" id="SEM32031.1"/>
    </source>
</evidence>
<dbReference type="Gene3D" id="2.60.120.10">
    <property type="entry name" value="Jelly Rolls"/>
    <property type="match status" value="1"/>
</dbReference>
<accession>A0ABY1A8Y9</accession>
<reference evidence="5 6" key="1">
    <citation type="submission" date="2016-10" db="EMBL/GenBank/DDBJ databases">
        <authorList>
            <person name="Varghese N."/>
            <person name="Submissions S."/>
        </authorList>
    </citation>
    <scope>NUCLEOTIDE SEQUENCE [LARGE SCALE GENOMIC DNA]</scope>
    <source>
        <strain evidence="5 6">WC1T17</strain>
    </source>
</reference>